<sequence length="406" mass="44838">MCDAANSAKPWQLSGVYGNGIPALCLLHQEIEQFYSYIQSTPTEFYFRAEAVRRIEDVVLAIWPGACVEVFGSFRTGLNLPDSDIDLVVHYGHYWNPGTPLHELESELVARGVPEPDTVCVLDKASVPVVKFTERVSRIKFDVTFNAAASGVQAAELIKEFIRQFPELPKLVMVLKQFLSLQGLNEVYSSGGVSSYALTLMVISFLQQQARNNKRYTSNNKLGLLLLQFLDYYGRKFDFFKYGISVLGNGGCVEKERLRSALGENNWQSVLSIEDPVTPANDIGRSSFAALHVIQGFEAAFLKLSKLVDSDSAKIVGPILASIVEVPQSIVNYRAWVHYNFQHLLGPESSAPNPNGHSQSGIPSSSVSASEDERSDGQLTVRNGFRRCGDGPPQKLDLDLANLKLN</sequence>
<dbReference type="Proteomes" id="UP001652680">
    <property type="component" value="Unassembled WGS sequence"/>
</dbReference>
<dbReference type="Gene3D" id="1.10.1410.10">
    <property type="match status" value="1"/>
</dbReference>
<feature type="domain" description="PAP-associated" evidence="4">
    <location>
        <begin position="222"/>
        <end position="281"/>
    </location>
</feature>
<dbReference type="InterPro" id="IPR045862">
    <property type="entry name" value="Trf4-like"/>
</dbReference>
<dbReference type="InterPro" id="IPR054708">
    <property type="entry name" value="MTPAP-like_central"/>
</dbReference>
<evidence type="ECO:0000259" key="4">
    <source>
        <dbReference type="Pfam" id="PF03828"/>
    </source>
</evidence>
<dbReference type="OrthoDB" id="273917at2759"/>
<dbReference type="Pfam" id="PF22600">
    <property type="entry name" value="MTPAP-like_central"/>
    <property type="match status" value="1"/>
</dbReference>
<dbReference type="InterPro" id="IPR043519">
    <property type="entry name" value="NT_sf"/>
</dbReference>
<dbReference type="SUPFAM" id="SSF81631">
    <property type="entry name" value="PAP/OAS1 substrate-binding domain"/>
    <property type="match status" value="1"/>
</dbReference>
<keyword evidence="2" id="KW-0460">Magnesium</keyword>
<evidence type="ECO:0000259" key="5">
    <source>
        <dbReference type="Pfam" id="PF22600"/>
    </source>
</evidence>
<organism evidence="8">
    <name type="scientific">Drosophila rhopaloa</name>
    <name type="common">Fruit fly</name>
    <dbReference type="NCBI Taxonomy" id="1041015"/>
    <lineage>
        <taxon>Eukaryota</taxon>
        <taxon>Metazoa</taxon>
        <taxon>Ecdysozoa</taxon>
        <taxon>Arthropoda</taxon>
        <taxon>Hexapoda</taxon>
        <taxon>Insecta</taxon>
        <taxon>Pterygota</taxon>
        <taxon>Neoptera</taxon>
        <taxon>Endopterygota</taxon>
        <taxon>Diptera</taxon>
        <taxon>Brachycera</taxon>
        <taxon>Muscomorpha</taxon>
        <taxon>Ephydroidea</taxon>
        <taxon>Drosophilidae</taxon>
        <taxon>Drosophila</taxon>
        <taxon>Sophophora</taxon>
    </lineage>
</organism>
<dbReference type="CDD" id="cd05402">
    <property type="entry name" value="NT_PAP_TUTase"/>
    <property type="match status" value="1"/>
</dbReference>
<keyword evidence="1" id="KW-0479">Metal-binding</keyword>
<dbReference type="GO" id="GO:0031499">
    <property type="term" value="C:TRAMP complex"/>
    <property type="evidence" value="ECO:0007669"/>
    <property type="project" value="TreeGrafter"/>
</dbReference>
<reference evidence="6" key="3">
    <citation type="submission" date="2025-05" db="UniProtKB">
        <authorList>
            <consortium name="EnsemblMetazoa"/>
        </authorList>
    </citation>
    <scope>IDENTIFICATION</scope>
</reference>
<accession>A0A6P4EUZ3</accession>
<dbReference type="FunFam" id="3.30.460.10:FF:000099">
    <property type="entry name" value="GM17777"/>
    <property type="match status" value="1"/>
</dbReference>
<dbReference type="EnsemblMetazoa" id="XM_017126531.1">
    <property type="protein sequence ID" value="XP_016982020.1"/>
    <property type="gene ID" value="LOC108046682"/>
</dbReference>
<evidence type="ECO:0000256" key="3">
    <source>
        <dbReference type="SAM" id="MobiDB-lite"/>
    </source>
</evidence>
<dbReference type="Pfam" id="PF03828">
    <property type="entry name" value="PAP_assoc"/>
    <property type="match status" value="1"/>
</dbReference>
<keyword evidence="7" id="KW-1185">Reference proteome</keyword>
<dbReference type="AlphaFoldDB" id="A0A6P4EUZ3"/>
<dbReference type="GO" id="GO:0031123">
    <property type="term" value="P:RNA 3'-end processing"/>
    <property type="evidence" value="ECO:0007669"/>
    <property type="project" value="TreeGrafter"/>
</dbReference>
<dbReference type="GO" id="GO:0046872">
    <property type="term" value="F:metal ion binding"/>
    <property type="evidence" value="ECO:0007669"/>
    <property type="project" value="UniProtKB-KW"/>
</dbReference>
<proteinExistence type="predicted"/>
<dbReference type="InterPro" id="IPR002058">
    <property type="entry name" value="PAP_assoc"/>
</dbReference>
<dbReference type="CTD" id="42983"/>
<dbReference type="GO" id="GO:1990817">
    <property type="term" value="F:poly(A) RNA polymerase activity"/>
    <property type="evidence" value="ECO:0007669"/>
    <property type="project" value="InterPro"/>
</dbReference>
<evidence type="ECO:0000256" key="1">
    <source>
        <dbReference type="ARBA" id="ARBA00022723"/>
    </source>
</evidence>
<dbReference type="Gene3D" id="3.30.460.10">
    <property type="entry name" value="Beta Polymerase, domain 2"/>
    <property type="match status" value="1"/>
</dbReference>
<feature type="compositionally biased region" description="Polar residues" evidence="3">
    <location>
        <begin position="350"/>
        <end position="363"/>
    </location>
</feature>
<feature type="domain" description="Poly(A) RNA polymerase mitochondrial-like central palm" evidence="5">
    <location>
        <begin position="27"/>
        <end position="161"/>
    </location>
</feature>
<evidence type="ECO:0000313" key="8">
    <source>
        <dbReference type="RefSeq" id="XP_016982020.1"/>
    </source>
</evidence>
<reference evidence="8" key="2">
    <citation type="submission" date="2025-04" db="UniProtKB">
        <authorList>
            <consortium name="RefSeq"/>
        </authorList>
    </citation>
    <scope>IDENTIFICATION</scope>
</reference>
<gene>
    <name evidence="8" type="primary">LOC108046682</name>
    <name evidence="6" type="synonym">108046682</name>
</gene>
<dbReference type="PANTHER" id="PTHR23092:SF15">
    <property type="entry name" value="INACTIVE NON-CANONICAL POLY(A) RNA POLYMERASE PROTEIN TRF4-2-RELATED"/>
    <property type="match status" value="1"/>
</dbReference>
<dbReference type="GO" id="GO:0003729">
    <property type="term" value="F:mRNA binding"/>
    <property type="evidence" value="ECO:0007669"/>
    <property type="project" value="TreeGrafter"/>
</dbReference>
<dbReference type="RefSeq" id="XP_016982020.1">
    <property type="nucleotide sequence ID" value="XM_017126531.1"/>
</dbReference>
<evidence type="ECO:0000313" key="6">
    <source>
        <dbReference type="EnsemblMetazoa" id="XP_016982020.1"/>
    </source>
</evidence>
<dbReference type="GO" id="GO:0005730">
    <property type="term" value="C:nucleolus"/>
    <property type="evidence" value="ECO:0007669"/>
    <property type="project" value="TreeGrafter"/>
</dbReference>
<dbReference type="GO" id="GO:0043634">
    <property type="term" value="P:polyadenylation-dependent ncRNA catabolic process"/>
    <property type="evidence" value="ECO:0007669"/>
    <property type="project" value="TreeGrafter"/>
</dbReference>
<dbReference type="GeneID" id="108046682"/>
<feature type="region of interest" description="Disordered" evidence="3">
    <location>
        <begin position="348"/>
        <end position="395"/>
    </location>
</feature>
<dbReference type="SUPFAM" id="SSF81301">
    <property type="entry name" value="Nucleotidyltransferase"/>
    <property type="match status" value="1"/>
</dbReference>
<dbReference type="PANTHER" id="PTHR23092">
    <property type="entry name" value="POLY(A) RNA POLYMERASE"/>
    <property type="match status" value="1"/>
</dbReference>
<reference evidence="7" key="1">
    <citation type="journal article" date="2021" name="Elife">
        <title>Highly contiguous assemblies of 101 drosophilid genomes.</title>
        <authorList>
            <person name="Kim B.Y."/>
            <person name="Wang J.R."/>
            <person name="Miller D.E."/>
            <person name="Barmina O."/>
            <person name="Delaney E."/>
            <person name="Thompson A."/>
            <person name="Comeault A.A."/>
            <person name="Peede D."/>
            <person name="D'Agostino E.R."/>
            <person name="Pelaez J."/>
            <person name="Aguilar J.M."/>
            <person name="Haji D."/>
            <person name="Matsunaga T."/>
            <person name="Armstrong E.E."/>
            <person name="Zych M."/>
            <person name="Ogawa Y."/>
            <person name="Stamenkovic-Radak M."/>
            <person name="Jelic M."/>
            <person name="Veselinovic M.S."/>
            <person name="Tanaskovic M."/>
            <person name="Eric P."/>
            <person name="Gao J.J."/>
            <person name="Katoh T.K."/>
            <person name="Toda M.J."/>
            <person name="Watabe H."/>
            <person name="Watada M."/>
            <person name="Davis J.S."/>
            <person name="Moyle L.C."/>
            <person name="Manoli G."/>
            <person name="Bertolini E."/>
            <person name="Kostal V."/>
            <person name="Hawley R.S."/>
            <person name="Takahashi A."/>
            <person name="Jones C.D."/>
            <person name="Price D.K."/>
            <person name="Whiteman N."/>
            <person name="Kopp A."/>
            <person name="Matute D.R."/>
            <person name="Petrov D.A."/>
        </authorList>
    </citation>
    <scope>NUCLEOTIDE SEQUENCE [LARGE SCALE GENOMIC DNA]</scope>
</reference>
<name>A0A6P4EUZ3_DRORH</name>
<evidence type="ECO:0000313" key="7">
    <source>
        <dbReference type="Proteomes" id="UP001652680"/>
    </source>
</evidence>
<evidence type="ECO:0000256" key="2">
    <source>
        <dbReference type="ARBA" id="ARBA00022842"/>
    </source>
</evidence>
<protein>
    <submittedName>
        <fullName evidence="8">Non-canonical poly(A) RNA polymerase PAPD5</fullName>
    </submittedName>
</protein>